<feature type="compositionally biased region" description="Polar residues" evidence="1">
    <location>
        <begin position="86"/>
        <end position="103"/>
    </location>
</feature>
<dbReference type="Proteomes" id="UP000784294">
    <property type="component" value="Unassembled WGS sequence"/>
</dbReference>
<reference evidence="2" key="1">
    <citation type="submission" date="2018-11" db="EMBL/GenBank/DDBJ databases">
        <authorList>
            <consortium name="Pathogen Informatics"/>
        </authorList>
    </citation>
    <scope>NUCLEOTIDE SEQUENCE</scope>
</reference>
<name>A0A448X4X7_9PLAT</name>
<proteinExistence type="predicted"/>
<accession>A0A448X4X7</accession>
<organism evidence="2 3">
    <name type="scientific">Protopolystoma xenopodis</name>
    <dbReference type="NCBI Taxonomy" id="117903"/>
    <lineage>
        <taxon>Eukaryota</taxon>
        <taxon>Metazoa</taxon>
        <taxon>Spiralia</taxon>
        <taxon>Lophotrochozoa</taxon>
        <taxon>Platyhelminthes</taxon>
        <taxon>Monogenea</taxon>
        <taxon>Polyopisthocotylea</taxon>
        <taxon>Polystomatidea</taxon>
        <taxon>Polystomatidae</taxon>
        <taxon>Protopolystoma</taxon>
    </lineage>
</organism>
<keyword evidence="3" id="KW-1185">Reference proteome</keyword>
<gene>
    <name evidence="2" type="ORF">PXEA_LOCUS21583</name>
</gene>
<protein>
    <submittedName>
        <fullName evidence="2">Uncharacterized protein</fullName>
    </submittedName>
</protein>
<evidence type="ECO:0000313" key="3">
    <source>
        <dbReference type="Proteomes" id="UP000784294"/>
    </source>
</evidence>
<dbReference type="AlphaFoldDB" id="A0A448X4X7"/>
<evidence type="ECO:0000313" key="2">
    <source>
        <dbReference type="EMBL" id="VEL28143.1"/>
    </source>
</evidence>
<evidence type="ECO:0000256" key="1">
    <source>
        <dbReference type="SAM" id="MobiDB-lite"/>
    </source>
</evidence>
<dbReference type="EMBL" id="CAAALY010092649">
    <property type="protein sequence ID" value="VEL28143.1"/>
    <property type="molecule type" value="Genomic_DNA"/>
</dbReference>
<comment type="caution">
    <text evidence="2">The sequence shown here is derived from an EMBL/GenBank/DDBJ whole genome shotgun (WGS) entry which is preliminary data.</text>
</comment>
<feature type="region of interest" description="Disordered" evidence="1">
    <location>
        <begin position="83"/>
        <end position="106"/>
    </location>
</feature>
<sequence>MLCVSDSEKVSCENGLVDKVSDDGVVCPSPGCDSSGTIFSGLGVEVLGYNVFRDDQLLRLATPPSSLFKSAFDEISPPLDLRSNFAPPSSSDYQQPSWEQATRTRPDIPFAQILSRRADLSY</sequence>